<evidence type="ECO:0000256" key="1">
    <source>
        <dbReference type="SAM" id="MobiDB-lite"/>
    </source>
</evidence>
<keyword evidence="3" id="KW-1185">Reference proteome</keyword>
<accession>A0A3F3Q0C6</accession>
<feature type="region of interest" description="Disordered" evidence="1">
    <location>
        <begin position="13"/>
        <end position="67"/>
    </location>
</feature>
<protein>
    <submittedName>
        <fullName evidence="2">Uncharacterized protein</fullName>
    </submittedName>
</protein>
<evidence type="ECO:0000313" key="2">
    <source>
        <dbReference type="EMBL" id="RDH32684.1"/>
    </source>
</evidence>
<dbReference type="GeneID" id="38134883"/>
<proteinExistence type="predicted"/>
<name>A0A3F3Q0C6_9EURO</name>
<dbReference type="EMBL" id="KZ852049">
    <property type="protein sequence ID" value="RDH32684.1"/>
    <property type="molecule type" value="Genomic_DNA"/>
</dbReference>
<dbReference type="RefSeq" id="XP_026625706.1">
    <property type="nucleotide sequence ID" value="XM_026766527.1"/>
</dbReference>
<evidence type="ECO:0000313" key="3">
    <source>
        <dbReference type="Proteomes" id="UP000253729"/>
    </source>
</evidence>
<organism evidence="2 3">
    <name type="scientific">Aspergillus welwitschiae</name>
    <dbReference type="NCBI Taxonomy" id="1341132"/>
    <lineage>
        <taxon>Eukaryota</taxon>
        <taxon>Fungi</taxon>
        <taxon>Dikarya</taxon>
        <taxon>Ascomycota</taxon>
        <taxon>Pezizomycotina</taxon>
        <taxon>Eurotiomycetes</taxon>
        <taxon>Eurotiomycetidae</taxon>
        <taxon>Eurotiales</taxon>
        <taxon>Aspergillaceae</taxon>
        <taxon>Aspergillus</taxon>
        <taxon>Aspergillus subgen. Circumdati</taxon>
    </lineage>
</organism>
<reference evidence="2 3" key="1">
    <citation type="submission" date="2018-07" db="EMBL/GenBank/DDBJ databases">
        <title>The genomes of Aspergillus section Nigri reveals drivers in fungal speciation.</title>
        <authorList>
            <consortium name="DOE Joint Genome Institute"/>
            <person name="Vesth T.C."/>
            <person name="Nybo J."/>
            <person name="Theobald S."/>
            <person name="Brandl J."/>
            <person name="Frisvad J.C."/>
            <person name="Nielsen K.F."/>
            <person name="Lyhne E.K."/>
            <person name="Kogle M.E."/>
            <person name="Kuo A."/>
            <person name="Riley R."/>
            <person name="Clum A."/>
            <person name="Nolan M."/>
            <person name="Lipzen A."/>
            <person name="Salamov A."/>
            <person name="Henrissat B."/>
            <person name="Wiebenga A."/>
            <person name="De vries R.P."/>
            <person name="Grigoriev I.V."/>
            <person name="Mortensen U.H."/>
            <person name="Andersen M.R."/>
            <person name="Baker S.E."/>
        </authorList>
    </citation>
    <scope>NUCLEOTIDE SEQUENCE [LARGE SCALE GENOMIC DNA]</scope>
    <source>
        <strain evidence="2 3">CBS 139.54b</strain>
    </source>
</reference>
<dbReference type="Proteomes" id="UP000253729">
    <property type="component" value="Unassembled WGS sequence"/>
</dbReference>
<gene>
    <name evidence="2" type="ORF">BDQ94DRAFT_144812</name>
</gene>
<dbReference type="AlphaFoldDB" id="A0A3F3Q0C6"/>
<sequence>MESRRERICAWFTADGRGPASDAKNTWRRARSTQVKEEKAGQQRVGGGKKRDEKRRDRGGGWNSRVP</sequence>
<feature type="compositionally biased region" description="Basic and acidic residues" evidence="1">
    <location>
        <begin position="49"/>
        <end position="59"/>
    </location>
</feature>